<accession>A0A0A2MIF8</accession>
<dbReference type="InterPro" id="IPR005467">
    <property type="entry name" value="His_kinase_dom"/>
</dbReference>
<sequence length="412" mass="46215">MENKDAYIEQLLSEIEGLKNRLYEADSIINAIKEGAVDALVLHDEGVPQIYTLESADYTYRILIEKFSEGALSITPDGLILYCNDYFSQLANIPSERITGSYLKSYFDDHGVFTDLIEDALKGTTKREVLLNVKGRRFPVNISFTSLAPTVDAIGVVITDLTEKKQHEEALLKNQQQLELKINELNATNTSLEQFIHVISHDLKEPLRKILMYTARLDTSGYTAENNPVGVIRSSAVRLNSLVDDLVKYAFSSVKDDMADIDLNKVLNEVKDDLEIIITENNATITLLDLPVITGTKVQMRQVFSNLIANAIKYSKKEVAPQITIGYDIATEADKFYYRVYVQDNGIGMDKAHLNKIFTIFQRLHLRNEYSGNGIGLAICKKIMENHTGRIEVASIPGSGSTFSLFFPINNL</sequence>
<dbReference type="Gene3D" id="3.30.565.10">
    <property type="entry name" value="Histidine kinase-like ATPase, C-terminal domain"/>
    <property type="match status" value="1"/>
</dbReference>
<dbReference type="CDD" id="cd00082">
    <property type="entry name" value="HisKA"/>
    <property type="match status" value="1"/>
</dbReference>
<dbReference type="SMART" id="SM00388">
    <property type="entry name" value="HisKA"/>
    <property type="match status" value="1"/>
</dbReference>
<dbReference type="Pfam" id="PF02518">
    <property type="entry name" value="HATPase_c"/>
    <property type="match status" value="1"/>
</dbReference>
<evidence type="ECO:0000259" key="7">
    <source>
        <dbReference type="PROSITE" id="PS50109"/>
    </source>
</evidence>
<evidence type="ECO:0000313" key="8">
    <source>
        <dbReference type="EMBL" id="KGO91381.1"/>
    </source>
</evidence>
<dbReference type="FunFam" id="3.30.565.10:FF:000006">
    <property type="entry name" value="Sensor histidine kinase WalK"/>
    <property type="match status" value="1"/>
</dbReference>
<evidence type="ECO:0000256" key="4">
    <source>
        <dbReference type="ARBA" id="ARBA00022679"/>
    </source>
</evidence>
<dbReference type="InterPro" id="IPR004358">
    <property type="entry name" value="Sig_transdc_His_kin-like_C"/>
</dbReference>
<dbReference type="InterPro" id="IPR036097">
    <property type="entry name" value="HisK_dim/P_sf"/>
</dbReference>
<dbReference type="InterPro" id="IPR000014">
    <property type="entry name" value="PAS"/>
</dbReference>
<dbReference type="eggNOG" id="COG4251">
    <property type="taxonomic scope" value="Bacteria"/>
</dbReference>
<dbReference type="STRING" id="1121898.GCA_000422725_02309"/>
<gene>
    <name evidence="8" type="ORF">Q766_18350</name>
</gene>
<keyword evidence="9" id="KW-1185">Reference proteome</keyword>
<evidence type="ECO:0000256" key="5">
    <source>
        <dbReference type="ARBA" id="ARBA00022777"/>
    </source>
</evidence>
<keyword evidence="4" id="KW-0808">Transferase</keyword>
<protein>
    <recommendedName>
        <fullName evidence="2">histidine kinase</fullName>
        <ecNumber evidence="2">2.7.13.3</ecNumber>
    </recommendedName>
</protein>
<dbReference type="Pfam" id="PF00512">
    <property type="entry name" value="HisKA"/>
    <property type="match status" value="1"/>
</dbReference>
<comment type="caution">
    <text evidence="8">The sequence shown here is derived from an EMBL/GenBank/DDBJ whole genome shotgun (WGS) entry which is preliminary data.</text>
</comment>
<dbReference type="Gene3D" id="1.10.287.130">
    <property type="match status" value="1"/>
</dbReference>
<reference evidence="8 9" key="1">
    <citation type="submission" date="2013-09" db="EMBL/GenBank/DDBJ databases">
        <authorList>
            <person name="Zeng Z."/>
            <person name="Chen C."/>
        </authorList>
    </citation>
    <scope>NUCLEOTIDE SEQUENCE [LARGE SCALE GENOMIC DNA]</scope>
    <source>
        <strain evidence="8 9">WB 4.1-42</strain>
    </source>
</reference>
<dbReference type="Gene3D" id="3.30.450.20">
    <property type="entry name" value="PAS domain"/>
    <property type="match status" value="1"/>
</dbReference>
<dbReference type="InterPro" id="IPR052162">
    <property type="entry name" value="Sensor_kinase/Photoreceptor"/>
</dbReference>
<dbReference type="PANTHER" id="PTHR43304">
    <property type="entry name" value="PHYTOCHROME-LIKE PROTEIN CPH1"/>
    <property type="match status" value="1"/>
</dbReference>
<dbReference type="CDD" id="cd00130">
    <property type="entry name" value="PAS"/>
    <property type="match status" value="1"/>
</dbReference>
<dbReference type="PRINTS" id="PR00344">
    <property type="entry name" value="BCTRLSENSOR"/>
</dbReference>
<dbReference type="InterPro" id="IPR003661">
    <property type="entry name" value="HisK_dim/P_dom"/>
</dbReference>
<dbReference type="PROSITE" id="PS50109">
    <property type="entry name" value="HIS_KIN"/>
    <property type="match status" value="1"/>
</dbReference>
<keyword evidence="6" id="KW-0175">Coiled coil</keyword>
<dbReference type="InterPro" id="IPR003594">
    <property type="entry name" value="HATPase_dom"/>
</dbReference>
<dbReference type="GO" id="GO:0000155">
    <property type="term" value="F:phosphorelay sensor kinase activity"/>
    <property type="evidence" value="ECO:0007669"/>
    <property type="project" value="InterPro"/>
</dbReference>
<dbReference type="SUPFAM" id="SSF55785">
    <property type="entry name" value="PYP-like sensor domain (PAS domain)"/>
    <property type="match status" value="1"/>
</dbReference>
<keyword evidence="5 8" id="KW-0418">Kinase</keyword>
<dbReference type="PANTHER" id="PTHR43304:SF1">
    <property type="entry name" value="PAC DOMAIN-CONTAINING PROTEIN"/>
    <property type="match status" value="1"/>
</dbReference>
<name>A0A0A2MIF8_9FLAO</name>
<proteinExistence type="predicted"/>
<feature type="coiled-coil region" evidence="6">
    <location>
        <begin position="158"/>
        <end position="188"/>
    </location>
</feature>
<evidence type="ECO:0000313" key="9">
    <source>
        <dbReference type="Proteomes" id="UP000030111"/>
    </source>
</evidence>
<dbReference type="AlphaFoldDB" id="A0A0A2MIF8"/>
<keyword evidence="3" id="KW-0597">Phosphoprotein</keyword>
<dbReference type="SMART" id="SM00387">
    <property type="entry name" value="HATPase_c"/>
    <property type="match status" value="1"/>
</dbReference>
<dbReference type="EMBL" id="JRLY01000020">
    <property type="protein sequence ID" value="KGO91381.1"/>
    <property type="molecule type" value="Genomic_DNA"/>
</dbReference>
<dbReference type="SUPFAM" id="SSF55874">
    <property type="entry name" value="ATPase domain of HSP90 chaperone/DNA topoisomerase II/histidine kinase"/>
    <property type="match status" value="1"/>
</dbReference>
<organism evidence="8 9">
    <name type="scientific">Flavobacterium subsaxonicum WB 4.1-42 = DSM 21790</name>
    <dbReference type="NCBI Taxonomy" id="1121898"/>
    <lineage>
        <taxon>Bacteria</taxon>
        <taxon>Pseudomonadati</taxon>
        <taxon>Bacteroidota</taxon>
        <taxon>Flavobacteriia</taxon>
        <taxon>Flavobacteriales</taxon>
        <taxon>Flavobacteriaceae</taxon>
        <taxon>Flavobacterium</taxon>
    </lineage>
</organism>
<evidence type="ECO:0000256" key="2">
    <source>
        <dbReference type="ARBA" id="ARBA00012438"/>
    </source>
</evidence>
<evidence type="ECO:0000256" key="6">
    <source>
        <dbReference type="SAM" id="Coils"/>
    </source>
</evidence>
<feature type="domain" description="Histidine kinase" evidence="7">
    <location>
        <begin position="198"/>
        <end position="411"/>
    </location>
</feature>
<dbReference type="InterPro" id="IPR035965">
    <property type="entry name" value="PAS-like_dom_sf"/>
</dbReference>
<evidence type="ECO:0000256" key="3">
    <source>
        <dbReference type="ARBA" id="ARBA00022553"/>
    </source>
</evidence>
<dbReference type="EC" id="2.7.13.3" evidence="2"/>
<comment type="catalytic activity">
    <reaction evidence="1">
        <text>ATP + protein L-histidine = ADP + protein N-phospho-L-histidine.</text>
        <dbReference type="EC" id="2.7.13.3"/>
    </reaction>
</comment>
<evidence type="ECO:0000256" key="1">
    <source>
        <dbReference type="ARBA" id="ARBA00000085"/>
    </source>
</evidence>
<dbReference type="RefSeq" id="WP_026992677.1">
    <property type="nucleotide sequence ID" value="NZ_JRLY01000020.1"/>
</dbReference>
<dbReference type="InterPro" id="IPR036890">
    <property type="entry name" value="HATPase_C_sf"/>
</dbReference>
<feature type="coiled-coil region" evidence="6">
    <location>
        <begin position="1"/>
        <end position="28"/>
    </location>
</feature>
<dbReference type="SUPFAM" id="SSF47384">
    <property type="entry name" value="Homodimeric domain of signal transducing histidine kinase"/>
    <property type="match status" value="1"/>
</dbReference>
<dbReference type="Proteomes" id="UP000030111">
    <property type="component" value="Unassembled WGS sequence"/>
</dbReference>